<evidence type="ECO:0000256" key="1">
    <source>
        <dbReference type="SAM" id="MobiDB-lite"/>
    </source>
</evidence>
<keyword evidence="2" id="KW-0472">Membrane</keyword>
<feature type="region of interest" description="Disordered" evidence="1">
    <location>
        <begin position="115"/>
        <end position="144"/>
    </location>
</feature>
<feature type="region of interest" description="Disordered" evidence="1">
    <location>
        <begin position="1"/>
        <end position="52"/>
    </location>
</feature>
<evidence type="ECO:0000256" key="2">
    <source>
        <dbReference type="SAM" id="Phobius"/>
    </source>
</evidence>
<proteinExistence type="predicted"/>
<sequence>MHPQQPGSWGPPPGGQFPQQPIQQPYPQTQPGYPQAQPGYPQFQQQPPRKKRGKRIGLIVGISLGALVLLGGGGYLVTAYMKYSKPAGDPPTNAALPAECDLVSEQILQRLHVTNPDPTIIGEDPESGRSTCGWGPTEGRDGNNERTLRVDVRDVSKAADGTGAAEMFERFRDSGSGELQELSGLGDEAFLVARGPGGASEVNFRKGQKIVTVTYSGWDKNFLSSSTRISRAESGQAVKTVAKELVSKL</sequence>
<reference evidence="3 4" key="1">
    <citation type="submission" date="2019-09" db="EMBL/GenBank/DDBJ databases">
        <title>Draft genome sequence of the thermophilic Saccharopolyspora hirsuta VKM Ac-666T.</title>
        <authorList>
            <person name="Lobastova T.G."/>
            <person name="Fokina V."/>
            <person name="Bragin E.Y."/>
            <person name="Shtratnikova V.Y."/>
            <person name="Starodumova I.P."/>
            <person name="Tarlachkov S.V."/>
            <person name="Donova M.V."/>
        </authorList>
    </citation>
    <scope>NUCLEOTIDE SEQUENCE [LARGE SCALE GENOMIC DNA]</scope>
    <source>
        <strain evidence="3 4">VKM Ac-666</strain>
    </source>
</reference>
<feature type="compositionally biased region" description="Low complexity" evidence="1">
    <location>
        <begin position="16"/>
        <end position="47"/>
    </location>
</feature>
<accession>A0A5M7C566</accession>
<name>A0A5M7C566_SACHI</name>
<organism evidence="3 4">
    <name type="scientific">Saccharopolyspora hirsuta</name>
    <dbReference type="NCBI Taxonomy" id="1837"/>
    <lineage>
        <taxon>Bacteria</taxon>
        <taxon>Bacillati</taxon>
        <taxon>Actinomycetota</taxon>
        <taxon>Actinomycetes</taxon>
        <taxon>Pseudonocardiales</taxon>
        <taxon>Pseudonocardiaceae</taxon>
        <taxon>Saccharopolyspora</taxon>
    </lineage>
</organism>
<dbReference type="OrthoDB" id="3687320at2"/>
<protein>
    <recommendedName>
        <fullName evidence="5">DUF3558 domain-containing protein</fullName>
    </recommendedName>
</protein>
<dbReference type="AlphaFoldDB" id="A0A5M7C566"/>
<gene>
    <name evidence="3" type="ORF">F1721_14415</name>
</gene>
<comment type="caution">
    <text evidence="3">The sequence shown here is derived from an EMBL/GenBank/DDBJ whole genome shotgun (WGS) entry which is preliminary data.</text>
</comment>
<evidence type="ECO:0008006" key="5">
    <source>
        <dbReference type="Google" id="ProtNLM"/>
    </source>
</evidence>
<keyword evidence="2" id="KW-1133">Transmembrane helix</keyword>
<feature type="transmembrane region" description="Helical" evidence="2">
    <location>
        <begin position="56"/>
        <end position="77"/>
    </location>
</feature>
<dbReference type="RefSeq" id="WP_150067166.1">
    <property type="nucleotide sequence ID" value="NZ_JBEPDJ010000008.1"/>
</dbReference>
<dbReference type="EMBL" id="VWPH01000006">
    <property type="protein sequence ID" value="KAA5833475.1"/>
    <property type="molecule type" value="Genomic_DNA"/>
</dbReference>
<keyword evidence="2" id="KW-0812">Transmembrane</keyword>
<evidence type="ECO:0000313" key="3">
    <source>
        <dbReference type="EMBL" id="KAA5833475.1"/>
    </source>
</evidence>
<keyword evidence="4" id="KW-1185">Reference proteome</keyword>
<dbReference type="Proteomes" id="UP000323946">
    <property type="component" value="Unassembled WGS sequence"/>
</dbReference>
<evidence type="ECO:0000313" key="4">
    <source>
        <dbReference type="Proteomes" id="UP000323946"/>
    </source>
</evidence>